<dbReference type="EMBL" id="JABKKF010000016">
    <property type="protein sequence ID" value="NPD93114.1"/>
    <property type="molecule type" value="Genomic_DNA"/>
</dbReference>
<feature type="coiled-coil region" evidence="1">
    <location>
        <begin position="325"/>
        <end position="388"/>
    </location>
</feature>
<accession>A0ABX2AQ62</accession>
<evidence type="ECO:0000256" key="1">
    <source>
        <dbReference type="SAM" id="Coils"/>
    </source>
</evidence>
<keyword evidence="3" id="KW-1185">Reference proteome</keyword>
<protein>
    <recommendedName>
        <fullName evidence="4">WD40 repeat protein</fullName>
    </recommendedName>
</protein>
<comment type="caution">
    <text evidence="2">The sequence shown here is derived from an EMBL/GenBank/DDBJ whole genome shotgun (WGS) entry which is preliminary data.</text>
</comment>
<evidence type="ECO:0000313" key="3">
    <source>
        <dbReference type="Proteomes" id="UP000714420"/>
    </source>
</evidence>
<keyword evidence="1" id="KW-0175">Coiled coil</keyword>
<name>A0ABX2AQ62_9BACT</name>
<sequence length="393" mass="44943">MRVKNIFIIIVLLLIGIAASAQKKRIQTKKAKDKIATVDNAAEQKIKLMTEATQKIIVVDSIVVNRNDFLKEYLLNPEAGKIGRYNDLFNSKKHPDAFAYINELGDKCYYSMIVDTAGTMKLYTSDYFDGNWTKPEKLKGLDEDLDITSINYPFMMADGTTLYFAAKGNESIGGFDIFVTRFDSETGKFLKPENIGMPFNSTANDYMYAIDEYANIGWFATDRGQDENKVCIYTFIPSETRQTYSIEEYSSEQIERFSKLTSISETWGKGGERKQALARIKEIPNRLKKMNAAKVGFTFIINDKITYKDLADFKTEEGMRMFIELQRKQEQHKKLSDALSKARKYYMKAGNSERTALKADILKSEQLCELIESEILKTEKNIRNAENKALGKK</sequence>
<organism evidence="2 3">
    <name type="scientific">Xylanibacter muris</name>
    <dbReference type="NCBI Taxonomy" id="2736290"/>
    <lineage>
        <taxon>Bacteria</taxon>
        <taxon>Pseudomonadati</taxon>
        <taxon>Bacteroidota</taxon>
        <taxon>Bacteroidia</taxon>
        <taxon>Bacteroidales</taxon>
        <taxon>Prevotellaceae</taxon>
        <taxon>Xylanibacter</taxon>
    </lineage>
</organism>
<evidence type="ECO:0000313" key="2">
    <source>
        <dbReference type="EMBL" id="NPD93114.1"/>
    </source>
</evidence>
<evidence type="ECO:0008006" key="4">
    <source>
        <dbReference type="Google" id="ProtNLM"/>
    </source>
</evidence>
<dbReference type="Proteomes" id="UP000714420">
    <property type="component" value="Unassembled WGS sequence"/>
</dbReference>
<gene>
    <name evidence="2" type="ORF">HPS56_12370</name>
</gene>
<proteinExistence type="predicted"/>
<reference evidence="2 3" key="1">
    <citation type="submission" date="2020-05" db="EMBL/GenBank/DDBJ databases">
        <title>Distinct polysaccharide utilization as determinants for interspecies competition between intestinal Prevotella spp.</title>
        <authorList>
            <person name="Galvez E.J.C."/>
            <person name="Iljazovic A."/>
            <person name="Strowig T."/>
        </authorList>
    </citation>
    <scope>NUCLEOTIDE SEQUENCE [LARGE SCALE GENOMIC DNA]</scope>
    <source>
        <strain evidence="2 3">PMUR</strain>
    </source>
</reference>
<dbReference type="RefSeq" id="WP_172277143.1">
    <property type="nucleotide sequence ID" value="NZ_CASGMU010000007.1"/>
</dbReference>